<comment type="caution">
    <text evidence="3">The sequence shown here is derived from an EMBL/GenBank/DDBJ whole genome shotgun (WGS) entry which is preliminary data.</text>
</comment>
<evidence type="ECO:0000313" key="4">
    <source>
        <dbReference type="Proteomes" id="UP000322245"/>
    </source>
</evidence>
<sequence>MVSVSALFVALSLAGSAFSQSSTASDYTIQTSPASGSASDSNTSGGADSTALASITSALTNNASSSASSTGSGSSAASSASAVAGFPDSCGSQCNNISTSLSTCGVGTSLNTTCLCTDSVEAAYKDCLECALGLSPAETTRASYQEILDTFISQCALASTSPVTLPSATITYPASVNTSTLAPLTTSNGSSATANSSSTSSPSSSGSSSSSAVSTTSGGSAATSSAATSAASSGSSSGARRSLFPEEGLLGLGLGVVGLLGGLLLV</sequence>
<proteinExistence type="predicted"/>
<gene>
    <name evidence="3" type="ORF">B9479_004267</name>
</gene>
<feature type="region of interest" description="Disordered" evidence="1">
    <location>
        <begin position="187"/>
        <end position="215"/>
    </location>
</feature>
<keyword evidence="4" id="KW-1185">Reference proteome</keyword>
<dbReference type="EMBL" id="NIDF01000047">
    <property type="protein sequence ID" value="TYJ55044.1"/>
    <property type="molecule type" value="Genomic_DNA"/>
</dbReference>
<dbReference type="AlphaFoldDB" id="A0A5D3AX11"/>
<reference evidence="3 4" key="1">
    <citation type="submission" date="2017-05" db="EMBL/GenBank/DDBJ databases">
        <title>The Genome Sequence of Tsuchiyaea wingfieldii DSM 27421.</title>
        <authorList>
            <person name="Cuomo C."/>
            <person name="Passer A."/>
            <person name="Billmyre B."/>
            <person name="Heitman J."/>
        </authorList>
    </citation>
    <scope>NUCLEOTIDE SEQUENCE [LARGE SCALE GENOMIC DNA]</scope>
    <source>
        <strain evidence="3 4">DSM 27421</strain>
    </source>
</reference>
<evidence type="ECO:0000313" key="3">
    <source>
        <dbReference type="EMBL" id="TYJ55044.1"/>
    </source>
</evidence>
<dbReference type="Proteomes" id="UP000322245">
    <property type="component" value="Unassembled WGS sequence"/>
</dbReference>
<evidence type="ECO:0000256" key="1">
    <source>
        <dbReference type="SAM" id="MobiDB-lite"/>
    </source>
</evidence>
<keyword evidence="2" id="KW-0732">Signal</keyword>
<organism evidence="3 4">
    <name type="scientific">Cryptococcus floricola</name>
    <dbReference type="NCBI Taxonomy" id="2591691"/>
    <lineage>
        <taxon>Eukaryota</taxon>
        <taxon>Fungi</taxon>
        <taxon>Dikarya</taxon>
        <taxon>Basidiomycota</taxon>
        <taxon>Agaricomycotina</taxon>
        <taxon>Tremellomycetes</taxon>
        <taxon>Tremellales</taxon>
        <taxon>Cryptococcaceae</taxon>
        <taxon>Cryptococcus</taxon>
    </lineage>
</organism>
<evidence type="ECO:0000256" key="2">
    <source>
        <dbReference type="SAM" id="SignalP"/>
    </source>
</evidence>
<feature type="chain" id="PRO_5023029427" description="Extracellular membrane protein CFEM domain-containing protein" evidence="2">
    <location>
        <begin position="20"/>
        <end position="266"/>
    </location>
</feature>
<evidence type="ECO:0008006" key="5">
    <source>
        <dbReference type="Google" id="ProtNLM"/>
    </source>
</evidence>
<feature type="signal peptide" evidence="2">
    <location>
        <begin position="1"/>
        <end position="19"/>
    </location>
</feature>
<protein>
    <recommendedName>
        <fullName evidence="5">Extracellular membrane protein CFEM domain-containing protein</fullName>
    </recommendedName>
</protein>
<name>A0A5D3AX11_9TREE</name>
<accession>A0A5D3AX11</accession>